<dbReference type="AlphaFoldDB" id="A0A4S4L177"/>
<protein>
    <submittedName>
        <fullName evidence="2">Uncharacterized protein</fullName>
    </submittedName>
</protein>
<evidence type="ECO:0000313" key="3">
    <source>
        <dbReference type="Proteomes" id="UP000308199"/>
    </source>
</evidence>
<dbReference type="EMBL" id="SGPK01000308">
    <property type="protein sequence ID" value="THH04827.1"/>
    <property type="molecule type" value="Genomic_DNA"/>
</dbReference>
<proteinExistence type="predicted"/>
<dbReference type="Proteomes" id="UP000308199">
    <property type="component" value="Unassembled WGS sequence"/>
</dbReference>
<name>A0A4S4L177_9AGAM</name>
<keyword evidence="3" id="KW-1185">Reference proteome</keyword>
<feature type="coiled-coil region" evidence="1">
    <location>
        <begin position="314"/>
        <end position="348"/>
    </location>
</feature>
<comment type="caution">
    <text evidence="2">The sequence shown here is derived from an EMBL/GenBank/DDBJ whole genome shotgun (WGS) entry which is preliminary data.</text>
</comment>
<gene>
    <name evidence="2" type="ORF">EW145_g5235</name>
</gene>
<reference evidence="2 3" key="1">
    <citation type="submission" date="2019-02" db="EMBL/GenBank/DDBJ databases">
        <title>Genome sequencing of the rare red list fungi Phellinidium pouzarii.</title>
        <authorList>
            <person name="Buettner E."/>
            <person name="Kellner H."/>
        </authorList>
    </citation>
    <scope>NUCLEOTIDE SEQUENCE [LARGE SCALE GENOMIC DNA]</scope>
    <source>
        <strain evidence="2 3">DSM 108285</strain>
    </source>
</reference>
<sequence>MGYGCGLDSSIASALALDCLRPDITGPCLPLWYKVLFGLVGADVDARALVGVRFRNIDINVIPDTSEALSLPWRGTHDGDRHVFRRLLELKKKNLLVWFEANFVRYENSRMRYRFRQGTQFFAPFVDSDLGTVYRVTNSLDLAGDAERESGARRETRNEKRVHGVGMLASSYYEAGNAHNWLKLPFIPPSESSLSQHIYLIAIMMHRYTPYHLPSSLLPSGTHRQRPHMQKKLDASPGPTYVPERFEVVVMTSPSSPPAAHLNEMPFEEVPAARAARALSGLHTALTRVETELSRVSRMREQQAGFVGRQVRLLEQLTDEASVLDAELSKKKTELEVVEEALVNAMDKRPLRSRPARKSREVWTRNLQKTIRSMHNKST</sequence>
<accession>A0A4S4L177</accession>
<organism evidence="2 3">
    <name type="scientific">Phellinidium pouzarii</name>
    <dbReference type="NCBI Taxonomy" id="167371"/>
    <lineage>
        <taxon>Eukaryota</taxon>
        <taxon>Fungi</taxon>
        <taxon>Dikarya</taxon>
        <taxon>Basidiomycota</taxon>
        <taxon>Agaricomycotina</taxon>
        <taxon>Agaricomycetes</taxon>
        <taxon>Hymenochaetales</taxon>
        <taxon>Hymenochaetaceae</taxon>
        <taxon>Phellinidium</taxon>
    </lineage>
</organism>
<keyword evidence="1" id="KW-0175">Coiled coil</keyword>
<evidence type="ECO:0000313" key="2">
    <source>
        <dbReference type="EMBL" id="THH04827.1"/>
    </source>
</evidence>
<evidence type="ECO:0000256" key="1">
    <source>
        <dbReference type="SAM" id="Coils"/>
    </source>
</evidence>